<organism evidence="1">
    <name type="scientific">Rhizophora mucronata</name>
    <name type="common">Asiatic mangrove</name>
    <dbReference type="NCBI Taxonomy" id="61149"/>
    <lineage>
        <taxon>Eukaryota</taxon>
        <taxon>Viridiplantae</taxon>
        <taxon>Streptophyta</taxon>
        <taxon>Embryophyta</taxon>
        <taxon>Tracheophyta</taxon>
        <taxon>Spermatophyta</taxon>
        <taxon>Magnoliopsida</taxon>
        <taxon>eudicotyledons</taxon>
        <taxon>Gunneridae</taxon>
        <taxon>Pentapetalae</taxon>
        <taxon>rosids</taxon>
        <taxon>fabids</taxon>
        <taxon>Malpighiales</taxon>
        <taxon>Rhizophoraceae</taxon>
        <taxon>Rhizophora</taxon>
    </lineage>
</organism>
<dbReference type="AlphaFoldDB" id="A0A2P2JSD8"/>
<dbReference type="EMBL" id="GGEC01015908">
    <property type="protein sequence ID" value="MBW96391.1"/>
    <property type="molecule type" value="Transcribed_RNA"/>
</dbReference>
<proteinExistence type="predicted"/>
<evidence type="ECO:0000313" key="1">
    <source>
        <dbReference type="EMBL" id="MBW96391.1"/>
    </source>
</evidence>
<reference evidence="1" key="1">
    <citation type="submission" date="2018-02" db="EMBL/GenBank/DDBJ databases">
        <title>Rhizophora mucronata_Transcriptome.</title>
        <authorList>
            <person name="Meera S.P."/>
            <person name="Sreeshan A."/>
            <person name="Augustine A."/>
        </authorList>
    </citation>
    <scope>NUCLEOTIDE SEQUENCE</scope>
    <source>
        <tissue evidence="1">Leaf</tissue>
    </source>
</reference>
<accession>A0A2P2JSD8</accession>
<name>A0A2P2JSD8_RHIMU</name>
<sequence>MFLQLHPISTYIIPINEHDRDSIVYNLVCIVERQCRIMIDLFNFWKILLLHLFFAVTSSRLRGARLPLLEFLPKL</sequence>
<protein>
    <submittedName>
        <fullName evidence="1">Uncharacterized protein</fullName>
    </submittedName>
</protein>